<keyword evidence="2" id="KW-0805">Transcription regulation</keyword>
<name>A0ABT2ECD2_9GAMM</name>
<dbReference type="EMBL" id="JAJISC010000003">
    <property type="protein sequence ID" value="MCS2609216.1"/>
    <property type="molecule type" value="Genomic_DNA"/>
</dbReference>
<evidence type="ECO:0000256" key="5">
    <source>
        <dbReference type="SAM" id="MobiDB-lite"/>
    </source>
</evidence>
<dbReference type="PANTHER" id="PTHR43133:SF62">
    <property type="entry name" value="RNA POLYMERASE SIGMA FACTOR SIGZ"/>
    <property type="match status" value="1"/>
</dbReference>
<dbReference type="Gene3D" id="1.10.10.10">
    <property type="entry name" value="Winged helix-like DNA-binding domain superfamily/Winged helix DNA-binding domain"/>
    <property type="match status" value="1"/>
</dbReference>
<feature type="domain" description="RNA polymerase sigma-70 region 2" evidence="6">
    <location>
        <begin position="28"/>
        <end position="96"/>
    </location>
</feature>
<dbReference type="SUPFAM" id="SSF88946">
    <property type="entry name" value="Sigma2 domain of RNA polymerase sigma factors"/>
    <property type="match status" value="1"/>
</dbReference>
<proteinExistence type="inferred from homology"/>
<evidence type="ECO:0000313" key="9">
    <source>
        <dbReference type="Proteomes" id="UP001165542"/>
    </source>
</evidence>
<dbReference type="NCBIfam" id="TIGR02937">
    <property type="entry name" value="sigma70-ECF"/>
    <property type="match status" value="1"/>
</dbReference>
<protein>
    <submittedName>
        <fullName evidence="8">Sigma-70 family RNA polymerase sigma factor</fullName>
    </submittedName>
</protein>
<feature type="domain" description="RNA polymerase sigma factor 70 region 4 type 2" evidence="7">
    <location>
        <begin position="137"/>
        <end position="189"/>
    </location>
</feature>
<dbReference type="InterPro" id="IPR007627">
    <property type="entry name" value="RNA_pol_sigma70_r2"/>
</dbReference>
<evidence type="ECO:0000313" key="8">
    <source>
        <dbReference type="EMBL" id="MCS2609216.1"/>
    </source>
</evidence>
<dbReference type="InterPro" id="IPR036388">
    <property type="entry name" value="WH-like_DNA-bd_sf"/>
</dbReference>
<dbReference type="InterPro" id="IPR039425">
    <property type="entry name" value="RNA_pol_sigma-70-like"/>
</dbReference>
<organism evidence="8 9">
    <name type="scientific">Halomonas dongshanensis</name>
    <dbReference type="NCBI Taxonomy" id="2890835"/>
    <lineage>
        <taxon>Bacteria</taxon>
        <taxon>Pseudomonadati</taxon>
        <taxon>Pseudomonadota</taxon>
        <taxon>Gammaproteobacteria</taxon>
        <taxon>Oceanospirillales</taxon>
        <taxon>Halomonadaceae</taxon>
        <taxon>Halomonas</taxon>
    </lineage>
</organism>
<dbReference type="Gene3D" id="1.10.1740.10">
    <property type="match status" value="1"/>
</dbReference>
<dbReference type="Pfam" id="PF04542">
    <property type="entry name" value="Sigma70_r2"/>
    <property type="match status" value="1"/>
</dbReference>
<dbReference type="Pfam" id="PF08281">
    <property type="entry name" value="Sigma70_r4_2"/>
    <property type="match status" value="1"/>
</dbReference>
<evidence type="ECO:0000259" key="6">
    <source>
        <dbReference type="Pfam" id="PF04542"/>
    </source>
</evidence>
<dbReference type="CDD" id="cd06171">
    <property type="entry name" value="Sigma70_r4"/>
    <property type="match status" value="1"/>
</dbReference>
<evidence type="ECO:0000256" key="2">
    <source>
        <dbReference type="ARBA" id="ARBA00023015"/>
    </source>
</evidence>
<keyword evidence="3" id="KW-0731">Sigma factor</keyword>
<evidence type="ECO:0000256" key="3">
    <source>
        <dbReference type="ARBA" id="ARBA00023082"/>
    </source>
</evidence>
<dbReference type="PANTHER" id="PTHR43133">
    <property type="entry name" value="RNA POLYMERASE ECF-TYPE SIGMA FACTO"/>
    <property type="match status" value="1"/>
</dbReference>
<dbReference type="InterPro" id="IPR013249">
    <property type="entry name" value="RNA_pol_sigma70_r4_t2"/>
</dbReference>
<reference evidence="8" key="1">
    <citation type="submission" date="2021-11" db="EMBL/GenBank/DDBJ databases">
        <title>Halomonas sp., isolated from a coastal aquaculture zone in Dongshan Bay.</title>
        <authorList>
            <person name="Lin W."/>
        </authorList>
    </citation>
    <scope>NUCLEOTIDE SEQUENCE</scope>
    <source>
        <strain evidence="8">Yzlin-01</strain>
    </source>
</reference>
<feature type="region of interest" description="Disordered" evidence="5">
    <location>
        <begin position="107"/>
        <end position="128"/>
    </location>
</feature>
<evidence type="ECO:0000256" key="4">
    <source>
        <dbReference type="ARBA" id="ARBA00023163"/>
    </source>
</evidence>
<evidence type="ECO:0000256" key="1">
    <source>
        <dbReference type="ARBA" id="ARBA00010641"/>
    </source>
</evidence>
<dbReference type="InterPro" id="IPR013325">
    <property type="entry name" value="RNA_pol_sigma_r2"/>
</dbReference>
<sequence length="194" mass="21643">MTDVSTSCDHAALITRCAQGDQQALKTLYQHEGARLLGVVMRIVKDRGMAEDIVHDACLNIWQRADTFDPSRGSGRSWMFSVARHLALNAIRYRDREVGFDAEFSANGTDAEHDEGQEEGVSPSTPVSEAFDWQTGERIDECLKTLTPERRNCVLHAYVDGLSHAEIAEHTGTPLGTVKAWIKRSLLRLRECMA</sequence>
<comment type="similarity">
    <text evidence="1">Belongs to the sigma-70 factor family. ECF subfamily.</text>
</comment>
<dbReference type="Proteomes" id="UP001165542">
    <property type="component" value="Unassembled WGS sequence"/>
</dbReference>
<accession>A0ABT2ECD2</accession>
<comment type="caution">
    <text evidence="8">The sequence shown here is derived from an EMBL/GenBank/DDBJ whole genome shotgun (WGS) entry which is preliminary data.</text>
</comment>
<gene>
    <name evidence="8" type="ORF">LLY24_07790</name>
</gene>
<dbReference type="SUPFAM" id="SSF88659">
    <property type="entry name" value="Sigma3 and sigma4 domains of RNA polymerase sigma factors"/>
    <property type="match status" value="1"/>
</dbReference>
<keyword evidence="4" id="KW-0804">Transcription</keyword>
<evidence type="ECO:0000259" key="7">
    <source>
        <dbReference type="Pfam" id="PF08281"/>
    </source>
</evidence>
<dbReference type="InterPro" id="IPR014284">
    <property type="entry name" value="RNA_pol_sigma-70_dom"/>
</dbReference>
<dbReference type="RefSeq" id="WP_259035722.1">
    <property type="nucleotide sequence ID" value="NZ_JAJISC010000003.1"/>
</dbReference>
<dbReference type="InterPro" id="IPR013324">
    <property type="entry name" value="RNA_pol_sigma_r3/r4-like"/>
</dbReference>
<keyword evidence="9" id="KW-1185">Reference proteome</keyword>